<organism evidence="1">
    <name type="scientific">marine sediment metagenome</name>
    <dbReference type="NCBI Taxonomy" id="412755"/>
    <lineage>
        <taxon>unclassified sequences</taxon>
        <taxon>metagenomes</taxon>
        <taxon>ecological metagenomes</taxon>
    </lineage>
</organism>
<evidence type="ECO:0000313" key="1">
    <source>
        <dbReference type="EMBL" id="KTF08212.1"/>
    </source>
</evidence>
<accession>A0A1B6NYQ1</accession>
<gene>
    <name evidence="1" type="ORF">MGSAQ_000292</name>
</gene>
<reference evidence="1" key="1">
    <citation type="submission" date="2013-11" db="EMBL/GenBank/DDBJ databases">
        <title>Microbial diversity, functional groups and degradation webs in Northern and Southern Mediterranean and Red Sea marine crude oil polluted sites.</title>
        <authorList>
            <person name="Daffonchio D."/>
            <person name="Mapelli F."/>
            <person name="Ferrer M."/>
            <person name="Richter M."/>
            <person name="Cherif A."/>
            <person name="Malkawi H.I."/>
            <person name="Yakimov M.M."/>
            <person name="Abdel-Fattah Y.R."/>
            <person name="Blaghen M."/>
            <person name="Golyshin P.N."/>
            <person name="Kalogerakis N."/>
            <person name="Boon N."/>
            <person name="Magagnini M."/>
            <person name="Fava F."/>
        </authorList>
    </citation>
    <scope>NUCLEOTIDE SEQUENCE</scope>
</reference>
<dbReference type="AlphaFoldDB" id="A0A1B6NYQ1"/>
<comment type="caution">
    <text evidence="1">The sequence shown here is derived from an EMBL/GenBank/DDBJ whole genome shotgun (WGS) entry which is preliminary data.</text>
</comment>
<name>A0A1B6NYQ1_9ZZZZ</name>
<sequence length="56" mass="6103">IKIIIATGYEPDSHNDMTPPIIVLGVSWPKNSVYIIGSTLAGIYKIQAVINNAHVR</sequence>
<feature type="non-terminal residue" evidence="1">
    <location>
        <position position="1"/>
    </location>
</feature>
<proteinExistence type="predicted"/>
<protein>
    <submittedName>
        <fullName evidence="1">Uncharacterized protein</fullName>
    </submittedName>
</protein>
<dbReference type="EMBL" id="AYSL01000089">
    <property type="protein sequence ID" value="KTF08212.1"/>
    <property type="molecule type" value="Genomic_DNA"/>
</dbReference>